<reference evidence="2 3" key="1">
    <citation type="journal article" date="2024" name="Chem. Sci.">
        <title>Discovery of megapolipeptins by genome mining of a Burkholderiales bacteria collection.</title>
        <authorList>
            <person name="Paulo B.S."/>
            <person name="Recchia M.J.J."/>
            <person name="Lee S."/>
            <person name="Fergusson C.H."/>
            <person name="Romanowski S.B."/>
            <person name="Hernandez A."/>
            <person name="Krull N."/>
            <person name="Liu D.Y."/>
            <person name="Cavanagh H."/>
            <person name="Bos A."/>
            <person name="Gray C.A."/>
            <person name="Murphy B.T."/>
            <person name="Linington R.G."/>
            <person name="Eustaquio A.S."/>
        </authorList>
    </citation>
    <scope>NUCLEOTIDE SEQUENCE [LARGE SCALE GENOMIC DNA]</scope>
    <source>
        <strain evidence="2 3">RL21-008-BIB-B</strain>
    </source>
</reference>
<dbReference type="PANTHER" id="PTHR15887">
    <property type="entry name" value="TRANSMEMBRANE PROTEIN 69"/>
    <property type="match status" value="1"/>
</dbReference>
<protein>
    <submittedName>
        <fullName evidence="2">DUF3429 domain-containing protein</fullName>
    </submittedName>
</protein>
<evidence type="ECO:0000313" key="3">
    <source>
        <dbReference type="Proteomes" id="UP001629214"/>
    </source>
</evidence>
<dbReference type="RefSeq" id="WP_408169048.1">
    <property type="nucleotide sequence ID" value="NZ_JAQQFR010000010.1"/>
</dbReference>
<keyword evidence="1" id="KW-1133">Transmembrane helix</keyword>
<evidence type="ECO:0000313" key="2">
    <source>
        <dbReference type="EMBL" id="MFL9879965.1"/>
    </source>
</evidence>
<comment type="caution">
    <text evidence="2">The sequence shown here is derived from an EMBL/GenBank/DDBJ whole genome shotgun (WGS) entry which is preliminary data.</text>
</comment>
<feature type="transmembrane region" description="Helical" evidence="1">
    <location>
        <begin position="42"/>
        <end position="66"/>
    </location>
</feature>
<dbReference type="Proteomes" id="UP001629214">
    <property type="component" value="Unassembled WGS sequence"/>
</dbReference>
<evidence type="ECO:0000256" key="1">
    <source>
        <dbReference type="SAM" id="Phobius"/>
    </source>
</evidence>
<accession>A0ABW8ZBQ5</accession>
<dbReference type="PANTHER" id="PTHR15887:SF1">
    <property type="entry name" value="TRANSMEMBRANE PROTEIN 69"/>
    <property type="match status" value="1"/>
</dbReference>
<feature type="transmembrane region" description="Helical" evidence="1">
    <location>
        <begin position="86"/>
        <end position="114"/>
    </location>
</feature>
<feature type="transmembrane region" description="Helical" evidence="1">
    <location>
        <begin position="12"/>
        <end position="35"/>
    </location>
</feature>
<keyword evidence="1" id="KW-0472">Membrane</keyword>
<organism evidence="2 3">
    <name type="scientific">Herbaspirillum rhizosphaerae</name>
    <dbReference type="NCBI Taxonomy" id="346179"/>
    <lineage>
        <taxon>Bacteria</taxon>
        <taxon>Pseudomonadati</taxon>
        <taxon>Pseudomonadota</taxon>
        <taxon>Betaproteobacteria</taxon>
        <taxon>Burkholderiales</taxon>
        <taxon>Oxalobacteraceae</taxon>
        <taxon>Herbaspirillum</taxon>
    </lineage>
</organism>
<proteinExistence type="predicted"/>
<dbReference type="Pfam" id="PF11911">
    <property type="entry name" value="DUF3429"/>
    <property type="match status" value="1"/>
</dbReference>
<name>A0ABW8ZBQ5_9BURK</name>
<dbReference type="InterPro" id="IPR021836">
    <property type="entry name" value="DUF3429"/>
</dbReference>
<sequence>MNISSHGRQPYAPALALGLGGLIPFVMLPLLVIVLDEAHQEFLLHALVLYGAVICTFVGALQWGYAVRGGSQQPWLQCGWSIVPALISWIVPLLAVVTSLRILAGLLLACYIADRIIEKTEPAPEWFIRLRGVLTIVGSGSLLAASFI</sequence>
<gene>
    <name evidence="2" type="ORF">PQR63_16310</name>
</gene>
<keyword evidence="3" id="KW-1185">Reference proteome</keyword>
<keyword evidence="1" id="KW-0812">Transmembrane</keyword>
<dbReference type="EMBL" id="JAQQFR010000010">
    <property type="protein sequence ID" value="MFL9879965.1"/>
    <property type="molecule type" value="Genomic_DNA"/>
</dbReference>